<comment type="caution">
    <text evidence="2">The sequence shown here is derived from an EMBL/GenBank/DDBJ whole genome shotgun (WGS) entry which is preliminary data.</text>
</comment>
<gene>
    <name evidence="2" type="ORF">KP78_05410</name>
</gene>
<evidence type="ECO:0000313" key="2">
    <source>
        <dbReference type="EMBL" id="KIL52171.1"/>
    </source>
</evidence>
<evidence type="ECO:0000313" key="3">
    <source>
        <dbReference type="Proteomes" id="UP000031938"/>
    </source>
</evidence>
<dbReference type="STRING" id="889306.KP78_05410"/>
<dbReference type="AlphaFoldDB" id="A0A0C2W6G7"/>
<proteinExistence type="predicted"/>
<name>A0A0C2W6G7_9BACL</name>
<keyword evidence="3" id="KW-1185">Reference proteome</keyword>
<feature type="transmembrane region" description="Helical" evidence="1">
    <location>
        <begin position="6"/>
        <end position="26"/>
    </location>
</feature>
<keyword evidence="1" id="KW-1133">Transmembrane helix</keyword>
<organism evidence="2 3">
    <name type="scientific">Jeotgalibacillus soli</name>
    <dbReference type="NCBI Taxonomy" id="889306"/>
    <lineage>
        <taxon>Bacteria</taxon>
        <taxon>Bacillati</taxon>
        <taxon>Bacillota</taxon>
        <taxon>Bacilli</taxon>
        <taxon>Bacillales</taxon>
        <taxon>Caryophanaceae</taxon>
        <taxon>Jeotgalibacillus</taxon>
    </lineage>
</organism>
<dbReference type="EMBL" id="JXRP01000006">
    <property type="protein sequence ID" value="KIL52171.1"/>
    <property type="molecule type" value="Genomic_DNA"/>
</dbReference>
<accession>A0A0C2W6G7</accession>
<dbReference type="Proteomes" id="UP000031938">
    <property type="component" value="Unassembled WGS sequence"/>
</dbReference>
<dbReference type="PATRIC" id="fig|889306.3.peg.539"/>
<reference evidence="2 3" key="1">
    <citation type="submission" date="2015-01" db="EMBL/GenBank/DDBJ databases">
        <title>Genome sequencing of Jeotgalibacillus soli.</title>
        <authorList>
            <person name="Goh K.M."/>
            <person name="Chan K.-G."/>
            <person name="Yaakop A.S."/>
            <person name="Ee R."/>
            <person name="Gan H.M."/>
            <person name="Chan C.S."/>
        </authorList>
    </citation>
    <scope>NUCLEOTIDE SEQUENCE [LARGE SCALE GENOMIC DNA]</scope>
    <source>
        <strain evidence="2 3">P9</strain>
    </source>
</reference>
<protein>
    <submittedName>
        <fullName evidence="2">Uncharacterized protein</fullName>
    </submittedName>
</protein>
<evidence type="ECO:0000256" key="1">
    <source>
        <dbReference type="SAM" id="Phobius"/>
    </source>
</evidence>
<sequence>MEWIVFSTVATIAITMLSLHLLSRGLDQYFNKKYNRSQ</sequence>
<keyword evidence="1" id="KW-0472">Membrane</keyword>
<keyword evidence="1" id="KW-0812">Transmembrane</keyword>